<name>A0ABV9FKJ8_9NOCA</name>
<dbReference type="Proteomes" id="UP001595914">
    <property type="component" value="Unassembled WGS sequence"/>
</dbReference>
<dbReference type="InterPro" id="IPR036271">
    <property type="entry name" value="Tet_transcr_reg_TetR-rel_C_sf"/>
</dbReference>
<sequence>MARLTRSESQAQTRTNLIATARDLFLADGYAATSLEKVAEEAGYSKGAVYSNFRNKNELCLEVLQLIHVTKGAEVAEVMAQQAPMEERLAAFENWAERTLGDVGWTTLEFEFIVLARHDPELRAALVSSLGMARGIVAAVLGALVESGEITLPMSVDDAATSMLSMGVGLGIQRAIDPTVSTGIVTRNLRALLTADGSADLPSQA</sequence>
<organism evidence="7 8">
    <name type="scientific">Rhodococcus kronopolitis</name>
    <dbReference type="NCBI Taxonomy" id="1460226"/>
    <lineage>
        <taxon>Bacteria</taxon>
        <taxon>Bacillati</taxon>
        <taxon>Actinomycetota</taxon>
        <taxon>Actinomycetes</taxon>
        <taxon>Mycobacteriales</taxon>
        <taxon>Nocardiaceae</taxon>
        <taxon>Rhodococcus</taxon>
    </lineage>
</organism>
<dbReference type="SUPFAM" id="SSF46689">
    <property type="entry name" value="Homeodomain-like"/>
    <property type="match status" value="1"/>
</dbReference>
<dbReference type="PRINTS" id="PR00455">
    <property type="entry name" value="HTHTETR"/>
</dbReference>
<dbReference type="PROSITE" id="PS50977">
    <property type="entry name" value="HTH_TETR_2"/>
    <property type="match status" value="1"/>
</dbReference>
<dbReference type="InterPro" id="IPR001647">
    <property type="entry name" value="HTH_TetR"/>
</dbReference>
<feature type="DNA-binding region" description="H-T-H motif" evidence="5">
    <location>
        <begin position="34"/>
        <end position="53"/>
    </location>
</feature>
<reference evidence="8" key="1">
    <citation type="journal article" date="2019" name="Int. J. Syst. Evol. Microbiol.">
        <title>The Global Catalogue of Microorganisms (GCM) 10K type strain sequencing project: providing services to taxonomists for standard genome sequencing and annotation.</title>
        <authorList>
            <consortium name="The Broad Institute Genomics Platform"/>
            <consortium name="The Broad Institute Genome Sequencing Center for Infectious Disease"/>
            <person name="Wu L."/>
            <person name="Ma J."/>
        </authorList>
    </citation>
    <scope>NUCLEOTIDE SEQUENCE [LARGE SCALE GENOMIC DNA]</scope>
    <source>
        <strain evidence="8">CCUG 54520</strain>
    </source>
</reference>
<evidence type="ECO:0000259" key="6">
    <source>
        <dbReference type="PROSITE" id="PS50977"/>
    </source>
</evidence>
<accession>A0ABV9FKJ8</accession>
<comment type="caution">
    <text evidence="7">The sequence shown here is derived from an EMBL/GenBank/DDBJ whole genome shotgun (WGS) entry which is preliminary data.</text>
</comment>
<gene>
    <name evidence="7" type="ORF">ACFO6S_02545</name>
</gene>
<dbReference type="RefSeq" id="WP_378413804.1">
    <property type="nucleotide sequence ID" value="NZ_JBHSFO010000001.1"/>
</dbReference>
<keyword evidence="4" id="KW-0804">Transcription</keyword>
<evidence type="ECO:0000313" key="8">
    <source>
        <dbReference type="Proteomes" id="UP001595914"/>
    </source>
</evidence>
<dbReference type="InterPro" id="IPR009057">
    <property type="entry name" value="Homeodomain-like_sf"/>
</dbReference>
<dbReference type="Gene3D" id="1.10.357.10">
    <property type="entry name" value="Tetracycline Repressor, domain 2"/>
    <property type="match status" value="1"/>
</dbReference>
<dbReference type="PANTHER" id="PTHR47506">
    <property type="entry name" value="TRANSCRIPTIONAL REGULATORY PROTEIN"/>
    <property type="match status" value="1"/>
</dbReference>
<evidence type="ECO:0000256" key="4">
    <source>
        <dbReference type="ARBA" id="ARBA00023163"/>
    </source>
</evidence>
<keyword evidence="2" id="KW-0805">Transcription regulation</keyword>
<dbReference type="InterPro" id="IPR039538">
    <property type="entry name" value="BetI_C"/>
</dbReference>
<dbReference type="EMBL" id="JBHSFO010000001">
    <property type="protein sequence ID" value="MFC4602565.1"/>
    <property type="molecule type" value="Genomic_DNA"/>
</dbReference>
<protein>
    <submittedName>
        <fullName evidence="7">TetR/AcrR family transcriptional regulator</fullName>
    </submittedName>
</protein>
<keyword evidence="1" id="KW-0678">Repressor</keyword>
<dbReference type="SUPFAM" id="SSF48498">
    <property type="entry name" value="Tetracyclin repressor-like, C-terminal domain"/>
    <property type="match status" value="1"/>
</dbReference>
<feature type="domain" description="HTH tetR-type" evidence="6">
    <location>
        <begin position="11"/>
        <end position="71"/>
    </location>
</feature>
<evidence type="ECO:0000256" key="2">
    <source>
        <dbReference type="ARBA" id="ARBA00023015"/>
    </source>
</evidence>
<dbReference type="PANTHER" id="PTHR47506:SF6">
    <property type="entry name" value="HTH-TYPE TRANSCRIPTIONAL REPRESSOR NEMR"/>
    <property type="match status" value="1"/>
</dbReference>
<proteinExistence type="predicted"/>
<evidence type="ECO:0000256" key="5">
    <source>
        <dbReference type="PROSITE-ProRule" id="PRU00335"/>
    </source>
</evidence>
<dbReference type="Pfam" id="PF13977">
    <property type="entry name" value="TetR_C_6"/>
    <property type="match status" value="1"/>
</dbReference>
<keyword evidence="3 5" id="KW-0238">DNA-binding</keyword>
<evidence type="ECO:0000313" key="7">
    <source>
        <dbReference type="EMBL" id="MFC4602565.1"/>
    </source>
</evidence>
<keyword evidence="8" id="KW-1185">Reference proteome</keyword>
<evidence type="ECO:0000256" key="1">
    <source>
        <dbReference type="ARBA" id="ARBA00022491"/>
    </source>
</evidence>
<evidence type="ECO:0000256" key="3">
    <source>
        <dbReference type="ARBA" id="ARBA00023125"/>
    </source>
</evidence>
<dbReference type="Pfam" id="PF00440">
    <property type="entry name" value="TetR_N"/>
    <property type="match status" value="1"/>
</dbReference>